<evidence type="ECO:0000313" key="3">
    <source>
        <dbReference type="EMBL" id="KAJ9133669.1"/>
    </source>
</evidence>
<protein>
    <submittedName>
        <fullName evidence="3">Uncharacterized protein</fullName>
    </submittedName>
</protein>
<dbReference type="PANTHER" id="PTHR37540">
    <property type="entry name" value="TRANSCRIPTION FACTOR (ACR-2), PUTATIVE-RELATED-RELATED"/>
    <property type="match status" value="1"/>
</dbReference>
<keyword evidence="1" id="KW-0539">Nucleus</keyword>
<proteinExistence type="predicted"/>
<dbReference type="Proteomes" id="UP001174694">
    <property type="component" value="Unassembled WGS sequence"/>
</dbReference>
<name>A0AA38R4Y6_9PEZI</name>
<feature type="region of interest" description="Disordered" evidence="2">
    <location>
        <begin position="382"/>
        <end position="405"/>
    </location>
</feature>
<evidence type="ECO:0000256" key="1">
    <source>
        <dbReference type="ARBA" id="ARBA00023242"/>
    </source>
</evidence>
<evidence type="ECO:0000313" key="4">
    <source>
        <dbReference type="Proteomes" id="UP001174694"/>
    </source>
</evidence>
<evidence type="ECO:0000256" key="2">
    <source>
        <dbReference type="SAM" id="MobiDB-lite"/>
    </source>
</evidence>
<keyword evidence="4" id="KW-1185">Reference proteome</keyword>
<dbReference type="AlphaFoldDB" id="A0AA38R4Y6"/>
<gene>
    <name evidence="3" type="ORF">NKR23_g10564</name>
</gene>
<dbReference type="InterPro" id="IPR021858">
    <property type="entry name" value="Fun_TF"/>
</dbReference>
<sequence length="405" mass="44491">MPSLWRNSDQRLPLTGSRFSAHSYQTTVLAIQESNQYQTDFIPFCAQSPLLARIATYTGACLLNRTRQMDTQTMMSTKGRAIQMLNKMLAEQSTRPSDEAISGVITFVSTDICHDETQHLRIHFEGLREMIRLRGGLQCLGMDGLLAKLAAISDFIASITLELPPLLEERADVHLPRSTSPLQPSPLAYNTPLVPSPATFTKFARPLGLQETTASILDDVQFLVDRVLDLPVDSPPWELQKLLSMSDWVYNRVSAGGPAHPSRGGPRRAQGPLHRSVEMAALITCHAIRSRQPFSRACSRQDVVELLQNVQCVPLETWRGLLGVLMWVLVAVVPAAHGMDQAFHSKSMLMVATLQIGLGDWDVTHCALRRAVRLQGWLAGGDASDVGEAGERSEVEAGSHAASNP</sequence>
<comment type="caution">
    <text evidence="3">The sequence shown here is derived from an EMBL/GenBank/DDBJ whole genome shotgun (WGS) entry which is preliminary data.</text>
</comment>
<organism evidence="3 4">
    <name type="scientific">Pleurostoma richardsiae</name>
    <dbReference type="NCBI Taxonomy" id="41990"/>
    <lineage>
        <taxon>Eukaryota</taxon>
        <taxon>Fungi</taxon>
        <taxon>Dikarya</taxon>
        <taxon>Ascomycota</taxon>
        <taxon>Pezizomycotina</taxon>
        <taxon>Sordariomycetes</taxon>
        <taxon>Sordariomycetidae</taxon>
        <taxon>Calosphaeriales</taxon>
        <taxon>Pleurostomataceae</taxon>
        <taxon>Pleurostoma</taxon>
    </lineage>
</organism>
<dbReference type="Pfam" id="PF11951">
    <property type="entry name" value="Fungal_trans_2"/>
    <property type="match status" value="1"/>
</dbReference>
<dbReference type="EMBL" id="JANBVO010000048">
    <property type="protein sequence ID" value="KAJ9133669.1"/>
    <property type="molecule type" value="Genomic_DNA"/>
</dbReference>
<dbReference type="PANTHER" id="PTHR37540:SF9">
    <property type="entry name" value="ZN(2)-C6 FUNGAL-TYPE DOMAIN-CONTAINING PROTEIN"/>
    <property type="match status" value="1"/>
</dbReference>
<reference evidence="3" key="1">
    <citation type="submission" date="2022-07" db="EMBL/GenBank/DDBJ databases">
        <title>Fungi with potential for degradation of polypropylene.</title>
        <authorList>
            <person name="Gostincar C."/>
        </authorList>
    </citation>
    <scope>NUCLEOTIDE SEQUENCE</scope>
    <source>
        <strain evidence="3">EXF-13308</strain>
    </source>
</reference>
<accession>A0AA38R4Y6</accession>